<proteinExistence type="predicted"/>
<dbReference type="RefSeq" id="WP_253303858.1">
    <property type="nucleotide sequence ID" value="NZ_CP099582.1"/>
</dbReference>
<accession>A0A9E7MVU2</accession>
<dbReference type="Proteomes" id="UP001055732">
    <property type="component" value="Chromosome"/>
</dbReference>
<dbReference type="AlphaFoldDB" id="A0A9E7MVU2"/>
<organism evidence="1 2">
    <name type="scientific">Thermococcus aggregans</name>
    <dbReference type="NCBI Taxonomy" id="110163"/>
    <lineage>
        <taxon>Archaea</taxon>
        <taxon>Methanobacteriati</taxon>
        <taxon>Methanobacteriota</taxon>
        <taxon>Thermococci</taxon>
        <taxon>Thermococcales</taxon>
        <taxon>Thermococcaceae</taxon>
        <taxon>Thermococcus</taxon>
    </lineage>
</organism>
<evidence type="ECO:0000313" key="1">
    <source>
        <dbReference type="EMBL" id="USS39901.1"/>
    </source>
</evidence>
<protein>
    <submittedName>
        <fullName evidence="1">Uncharacterized protein</fullName>
    </submittedName>
</protein>
<dbReference type="EMBL" id="CP099582">
    <property type="protein sequence ID" value="USS39901.1"/>
    <property type="molecule type" value="Genomic_DNA"/>
</dbReference>
<dbReference type="KEGG" id="tagg:NF865_05890"/>
<name>A0A9E7MVU2_THEAG</name>
<reference evidence="1" key="1">
    <citation type="journal article" date="1998" name="Int. J. Syst. Bacteriol. 48 Pt">
        <title>Thermococcus guaymasensis sp. nov. and Thermococcus aggregans sp. nov., two novel thermophilic archaea isolated from the Guaymas Basin hydrothermal vent site.</title>
        <authorList>
            <person name="Canganella F."/>
            <person name="Jones W.J."/>
            <person name="Gambacorta A."/>
            <person name="Antranikian G."/>
        </authorList>
    </citation>
    <scope>NUCLEOTIDE SEQUENCE</scope>
    <source>
        <strain evidence="1">TY</strain>
    </source>
</reference>
<gene>
    <name evidence="1" type="ORF">NF865_05890</name>
</gene>
<reference evidence="1" key="2">
    <citation type="submission" date="2022-06" db="EMBL/GenBank/DDBJ databases">
        <authorList>
            <person name="Park Y.-J."/>
        </authorList>
    </citation>
    <scope>NUCLEOTIDE SEQUENCE</scope>
    <source>
        <strain evidence="1">TY</strain>
    </source>
</reference>
<sequence length="60" mass="6313">MKIEILKVENGKIVEPEDWEMEICMTGCGGGGGYVPPGFSVIPKPAWGYPGCAGDLQPGC</sequence>
<evidence type="ECO:0000313" key="2">
    <source>
        <dbReference type="Proteomes" id="UP001055732"/>
    </source>
</evidence>
<keyword evidence="2" id="KW-1185">Reference proteome</keyword>